<dbReference type="RefSeq" id="WP_159822691.1">
    <property type="nucleotide sequence ID" value="NZ_CABWNB010000002.1"/>
</dbReference>
<evidence type="ECO:0000313" key="2">
    <source>
        <dbReference type="Proteomes" id="UP000591941"/>
    </source>
</evidence>
<protein>
    <submittedName>
        <fullName evidence="1">Uncharacterized protein</fullName>
    </submittedName>
</protein>
<keyword evidence="2" id="KW-1185">Reference proteome</keyword>
<dbReference type="Proteomes" id="UP000591941">
    <property type="component" value="Unassembled WGS sequence"/>
</dbReference>
<dbReference type="OrthoDB" id="1628895at2"/>
<proteinExistence type="predicted"/>
<accession>A0A841QYP7</accession>
<organism evidence="1 2">
    <name type="scientific">Negativicoccus succinicivorans</name>
    <dbReference type="NCBI Taxonomy" id="620903"/>
    <lineage>
        <taxon>Bacteria</taxon>
        <taxon>Bacillati</taxon>
        <taxon>Bacillota</taxon>
        <taxon>Negativicutes</taxon>
        <taxon>Veillonellales</taxon>
        <taxon>Veillonellaceae</taxon>
        <taxon>Negativicoccus</taxon>
    </lineage>
</organism>
<dbReference type="EMBL" id="JACHHI010000003">
    <property type="protein sequence ID" value="MBB6477734.1"/>
    <property type="molecule type" value="Genomic_DNA"/>
</dbReference>
<dbReference type="GeneID" id="93486045"/>
<reference evidence="1 2" key="1">
    <citation type="submission" date="2020-08" db="EMBL/GenBank/DDBJ databases">
        <title>Genomic Encyclopedia of Type Strains, Phase IV (KMG-IV): sequencing the most valuable type-strain genomes for metagenomic binning, comparative biology and taxonomic classification.</title>
        <authorList>
            <person name="Goeker M."/>
        </authorList>
    </citation>
    <scope>NUCLEOTIDE SEQUENCE [LARGE SCALE GENOMIC DNA]</scope>
    <source>
        <strain evidence="1 2">DSM 21255</strain>
    </source>
</reference>
<sequence length="249" mass="27814">MATKWKYLLAFLVLALVQLGVIFSERSQFEEVLNNGITYQSPAMIAGTRDDYVRIRLRENIDPFVAEPLSRAKWLGENLPENRETIYVAVAHDKNGMLMVKGADLKKPAQGDYIKTIAWGVDNGVVSFPIPFMRFYLPGYQLQDLPWDEFMAFDPLTPEQVEQKEAELARAEASPEAADMRAEIARHKAVAEPISVPRHQIIAEFKLADGHGVITEVYVDGHPLSGWYQTSAAPATVEIIPTTEGAKKA</sequence>
<comment type="caution">
    <text evidence="1">The sequence shown here is derived from an EMBL/GenBank/DDBJ whole genome shotgun (WGS) entry which is preliminary data.</text>
</comment>
<evidence type="ECO:0000313" key="1">
    <source>
        <dbReference type="EMBL" id="MBB6477734.1"/>
    </source>
</evidence>
<dbReference type="AlphaFoldDB" id="A0A841QYP7"/>
<name>A0A841QYP7_9FIRM</name>
<gene>
    <name evidence="1" type="ORF">HNR45_000767</name>
</gene>